<feature type="domain" description="Histone deacetylase" evidence="5">
    <location>
        <begin position="28"/>
        <end position="331"/>
    </location>
</feature>
<dbReference type="EMBL" id="CP121252">
    <property type="protein sequence ID" value="WFP17962.1"/>
    <property type="molecule type" value="Genomic_DNA"/>
</dbReference>
<dbReference type="InterPro" id="IPR003085">
    <property type="entry name" value="AcuC"/>
</dbReference>
<dbReference type="Pfam" id="PF00850">
    <property type="entry name" value="Hist_deacetyl"/>
    <property type="match status" value="1"/>
</dbReference>
<evidence type="ECO:0000256" key="2">
    <source>
        <dbReference type="ARBA" id="ARBA00005947"/>
    </source>
</evidence>
<dbReference type="Gene3D" id="3.40.800.20">
    <property type="entry name" value="Histone deacetylase domain"/>
    <property type="match status" value="1"/>
</dbReference>
<dbReference type="RefSeq" id="WP_278159808.1">
    <property type="nucleotide sequence ID" value="NZ_CP121252.1"/>
</dbReference>
<evidence type="ECO:0000259" key="5">
    <source>
        <dbReference type="Pfam" id="PF00850"/>
    </source>
</evidence>
<dbReference type="CDD" id="cd09994">
    <property type="entry name" value="HDAC_AcuC_like"/>
    <property type="match status" value="1"/>
</dbReference>
<evidence type="ECO:0000256" key="3">
    <source>
        <dbReference type="ARBA" id="ARBA00020218"/>
    </source>
</evidence>
<keyword evidence="4" id="KW-0006">Acetoin catabolism</keyword>
<dbReference type="SUPFAM" id="SSF52768">
    <property type="entry name" value="Arginase/deacetylase"/>
    <property type="match status" value="1"/>
</dbReference>
<evidence type="ECO:0000313" key="6">
    <source>
        <dbReference type="EMBL" id="WFP17962.1"/>
    </source>
</evidence>
<dbReference type="InterPro" id="IPR023801">
    <property type="entry name" value="His_deacetylse_dom"/>
</dbReference>
<name>A0ABY8H9W2_9MICC</name>
<organism evidence="6 7">
    <name type="scientific">Citricoccus muralis</name>
    <dbReference type="NCBI Taxonomy" id="169134"/>
    <lineage>
        <taxon>Bacteria</taxon>
        <taxon>Bacillati</taxon>
        <taxon>Actinomycetota</taxon>
        <taxon>Actinomycetes</taxon>
        <taxon>Micrococcales</taxon>
        <taxon>Micrococcaceae</taxon>
        <taxon>Citricoccus</taxon>
    </lineage>
</organism>
<sequence>MQPTNMEPVPTAVMWDESLLRYRFSDTHPMAPVRLELTHALAGHLGVLDAPTVTVLTPPMATDEQLSAVHDADYIQRVREASQLDADGEGLGAERLEEIGLGTDDCPVFSDLHSSSARIAGGSLAAAEALWSGDYQHVVNFAGGMHHAHREKASGFCIYNDAALAIQRMLDLGAERVAYVDLDAHHGDGVESIFWDDPRVLTVSLHETGVALFPGTGFANDIGGTGAEGSAVNVALPAGSNDAAYLRAVHAVVPQLLRAFSPDVLVTQHGCDGHGRDPLADLQLSVDGQRQLMLDARDWAYDYAGDRWLALGGGGYSPFDVVPRAWTHLIAIAAGHPVARAEPLPDAWLALASQRSGMDLDELPETMHDAVDVWWRSWEVGFDPADPTDQSVMATRKAVFPLHGLDPWFD</sequence>
<dbReference type="Proteomes" id="UP001219037">
    <property type="component" value="Chromosome"/>
</dbReference>
<accession>A0ABY8H9W2</accession>
<protein>
    <recommendedName>
        <fullName evidence="3">Acetoin utilization protein AcuC</fullName>
    </recommendedName>
</protein>
<gene>
    <name evidence="6" type="ORF">P8192_11330</name>
</gene>
<evidence type="ECO:0000256" key="1">
    <source>
        <dbReference type="ARBA" id="ARBA00005101"/>
    </source>
</evidence>
<dbReference type="PANTHER" id="PTHR10625:SF10">
    <property type="entry name" value="HISTONE DEACETYLASE HDAC1"/>
    <property type="match status" value="1"/>
</dbReference>
<proteinExistence type="inferred from homology"/>
<reference evidence="6 7" key="1">
    <citation type="submission" date="2023-04" db="EMBL/GenBank/DDBJ databases">
        <title>Funneling lignin-derived compounds into biodiesel using alkali-halophilic Citricoccus sp. P2.</title>
        <authorList>
            <person name="Luo C.-B."/>
        </authorList>
    </citation>
    <scope>NUCLEOTIDE SEQUENCE [LARGE SCALE GENOMIC DNA]</scope>
    <source>
        <strain evidence="6 7">P2</strain>
    </source>
</reference>
<dbReference type="PRINTS" id="PR01270">
    <property type="entry name" value="HDASUPER"/>
</dbReference>
<comment type="pathway">
    <text evidence="1">Ketone degradation; acetoin degradation.</text>
</comment>
<dbReference type="InterPro" id="IPR037138">
    <property type="entry name" value="His_deacetylse_dom_sf"/>
</dbReference>
<comment type="similarity">
    <text evidence="2">Belongs to the histone deacetylase family.</text>
</comment>
<evidence type="ECO:0000313" key="7">
    <source>
        <dbReference type="Proteomes" id="UP001219037"/>
    </source>
</evidence>
<dbReference type="PANTHER" id="PTHR10625">
    <property type="entry name" value="HISTONE DEACETYLASE HDAC1-RELATED"/>
    <property type="match status" value="1"/>
</dbReference>
<evidence type="ECO:0000256" key="4">
    <source>
        <dbReference type="ARBA" id="ARBA00022627"/>
    </source>
</evidence>
<dbReference type="InterPro" id="IPR023696">
    <property type="entry name" value="Ureohydrolase_dom_sf"/>
</dbReference>
<keyword evidence="7" id="KW-1185">Reference proteome</keyword>
<dbReference type="InterPro" id="IPR000286">
    <property type="entry name" value="HDACs"/>
</dbReference>